<evidence type="ECO:0000256" key="3">
    <source>
        <dbReference type="SAM" id="Coils"/>
    </source>
</evidence>
<dbReference type="InterPro" id="IPR019734">
    <property type="entry name" value="TPR_rpt"/>
</dbReference>
<keyword evidence="2" id="KW-0802">TPR repeat</keyword>
<keyword evidence="3" id="KW-0175">Coiled coil</keyword>
<reference evidence="6 7" key="1">
    <citation type="submission" date="2020-07" db="EMBL/GenBank/DDBJ databases">
        <title>Thermogemmata thermophila gen. nov., sp. nov., a novel moderate thermophilic planctomycete from a Kamchatka hot spring.</title>
        <authorList>
            <person name="Elcheninov A.G."/>
            <person name="Podosokorskaya O.A."/>
            <person name="Kovaleva O.L."/>
            <person name="Novikov A."/>
            <person name="Bonch-Osmolovskaya E.A."/>
            <person name="Toshchakov S.V."/>
            <person name="Kublanov I.V."/>
        </authorList>
    </citation>
    <scope>NUCLEOTIDE SEQUENCE [LARGE SCALE GENOMIC DNA]</scope>
    <source>
        <strain evidence="6 7">2918</strain>
    </source>
</reference>
<gene>
    <name evidence="6" type="ORF">H0921_14450</name>
</gene>
<evidence type="ECO:0000256" key="4">
    <source>
        <dbReference type="SAM" id="MobiDB-lite"/>
    </source>
</evidence>
<accession>A0A7V9ACN0</accession>
<name>A0A7V9ACN0_9BACT</name>
<evidence type="ECO:0000256" key="2">
    <source>
        <dbReference type="ARBA" id="ARBA00022803"/>
    </source>
</evidence>
<dbReference type="RefSeq" id="WP_194539221.1">
    <property type="nucleotide sequence ID" value="NZ_JACEFB010000013.1"/>
</dbReference>
<dbReference type="InterPro" id="IPR011990">
    <property type="entry name" value="TPR-like_helical_dom_sf"/>
</dbReference>
<evidence type="ECO:0000256" key="1">
    <source>
        <dbReference type="ARBA" id="ARBA00022737"/>
    </source>
</evidence>
<sequence>MRRTVYHRGWFVGLLSAGMLVLVNDGQSQNPADAQAEQLLQAARKAYNEGNASFAADRFREYLQKFGGHKEAVAARYGLGLALLDLPEPDYARALEALQGAAQDSNFPQRGHALYYAGIARRGMGQKELHPGLRNPAELAQRQQAALPHFTEAARLFAQAAEVLGKSQPPAPDWVARARCDQAEMELLLGRPQEARKAVEPLVTGGDTKAAWRPLALYYHGAACFLLGETAQAARSLDALAPFEQPFGLHARYLRGRIHLIDGELAEAHVAFQAVLSGYDKRKAEALELLKQPDRFRTQPWEKAHWQALAQLPPPDYVPGAAFYDACILYETGKFADALPKLQAFAKDYAQSPLRDEALLRAGFCQVQLKQWEEAQRTLQLLANHPQLGPQAQFWIGKARLGLALAANPNNPNDRNAKLQAAIAALRDAVQRTPAADAPARSLRAQMMLELADALVYAQQHREAAALYDQLVNEKVLPPHKLQEALERSATAWHLAGDLAASDARITAFLQQYPQSPLLPWVLFRSAENAYRKAEQLAQQNNPAASQAFQDAGRKYEEVVSKYPEFEKAARARLGLALCRIALKQYEEALPALEAIPAPARTQELIVVSYLLADCHLRTAPEKAEDALADNMLREKLTAAAAQLETFVAAAPKAEQTPDALLKLGLCYKRLAAGLPAGNERNDLLNKGRAALERLLREFPQSAVSGAALLERAKIMALQGDKGGAINTLRQFSGDPWQRSPVAPLAFINLATLLREQNQAAQAADVLRQARERFEGPLSSDPARRDWIALLRYHQGIAWEEAGKLAEARVAFEQAVQAAGNHPLAVDASYKALATAVAEKRRRLEELRKNRAQPNLPPDQAGPLDSQIKTVLAELTQLARDLESKAEQYRAGFPQHPGRARMLYEAAWTRRWAEVDPAPAYTRLIAEFPQHSLAVEARLEWSELLAEAGKLDDAIQHLRAALDVETTDRPVSPDTTERLRLRLGAVLFDKRDYAAAQNQWDAVAAQEKSPYRPIALYRSGEALLAQGKAEEAIKRLLPFRDQPPLQNIAGVSDRAVLRLGHAYGQLQQWDPARQTFEQWLQRFGNNNRWSVDARYGLAWALQNLNRLDEAVGHYQQVIQQTTDDRAAKARLQIGAIRARQGRWAEAGKEFQMVYYAYDLPDLKFPALLEHARVLVEEKKPADAAKLLERVLQEAPKDSPWSNLARERLGKLPKQ</sequence>
<dbReference type="PANTHER" id="PTHR45586:SF1">
    <property type="entry name" value="LIPOPOLYSACCHARIDE ASSEMBLY PROTEIN B"/>
    <property type="match status" value="1"/>
</dbReference>
<feature type="compositionally biased region" description="Basic and acidic residues" evidence="4">
    <location>
        <begin position="1204"/>
        <end position="1214"/>
    </location>
</feature>
<evidence type="ECO:0000259" key="5">
    <source>
        <dbReference type="Pfam" id="PF09976"/>
    </source>
</evidence>
<feature type="coiled-coil region" evidence="3">
    <location>
        <begin position="830"/>
        <end position="892"/>
    </location>
</feature>
<protein>
    <submittedName>
        <fullName evidence="6">Tetratricopeptide repeat protein</fullName>
    </submittedName>
</protein>
<feature type="domain" description="Ancillary SecYEG translocon subunit/Cell division coordinator CpoB TPR" evidence="5">
    <location>
        <begin position="919"/>
        <end position="1033"/>
    </location>
</feature>
<organism evidence="6 7">
    <name type="scientific">Thermogemmata fonticola</name>
    <dbReference type="NCBI Taxonomy" id="2755323"/>
    <lineage>
        <taxon>Bacteria</taxon>
        <taxon>Pseudomonadati</taxon>
        <taxon>Planctomycetota</taxon>
        <taxon>Planctomycetia</taxon>
        <taxon>Gemmatales</taxon>
        <taxon>Gemmataceae</taxon>
        <taxon>Thermogemmata</taxon>
    </lineage>
</organism>
<proteinExistence type="predicted"/>
<dbReference type="Gene3D" id="1.25.40.10">
    <property type="entry name" value="Tetratricopeptide repeat domain"/>
    <property type="match status" value="8"/>
</dbReference>
<dbReference type="AlphaFoldDB" id="A0A7V9ACN0"/>
<dbReference type="PANTHER" id="PTHR45586">
    <property type="entry name" value="TPR REPEAT-CONTAINING PROTEIN PA4667"/>
    <property type="match status" value="1"/>
</dbReference>
<dbReference type="Proteomes" id="UP000542342">
    <property type="component" value="Unassembled WGS sequence"/>
</dbReference>
<keyword evidence="7" id="KW-1185">Reference proteome</keyword>
<dbReference type="InterPro" id="IPR018704">
    <property type="entry name" value="SecYEG/CpoB_TPR"/>
</dbReference>
<dbReference type="Pfam" id="PF09976">
    <property type="entry name" value="TPR_21"/>
    <property type="match status" value="1"/>
</dbReference>
<dbReference type="InterPro" id="IPR051012">
    <property type="entry name" value="CellSynth/LPSAsmb/PSIAsmb"/>
</dbReference>
<dbReference type="SMART" id="SM00028">
    <property type="entry name" value="TPR"/>
    <property type="match status" value="8"/>
</dbReference>
<dbReference type="EMBL" id="JACEFB010000013">
    <property type="protein sequence ID" value="MBA2227358.1"/>
    <property type="molecule type" value="Genomic_DNA"/>
</dbReference>
<evidence type="ECO:0000313" key="6">
    <source>
        <dbReference type="EMBL" id="MBA2227358.1"/>
    </source>
</evidence>
<dbReference type="Pfam" id="PF13432">
    <property type="entry name" value="TPR_16"/>
    <property type="match status" value="1"/>
</dbReference>
<dbReference type="SUPFAM" id="SSF48452">
    <property type="entry name" value="TPR-like"/>
    <property type="match status" value="5"/>
</dbReference>
<comment type="caution">
    <text evidence="6">The sequence shown here is derived from an EMBL/GenBank/DDBJ whole genome shotgun (WGS) entry which is preliminary data.</text>
</comment>
<evidence type="ECO:0000313" key="7">
    <source>
        <dbReference type="Proteomes" id="UP000542342"/>
    </source>
</evidence>
<dbReference type="Pfam" id="PF14559">
    <property type="entry name" value="TPR_19"/>
    <property type="match status" value="1"/>
</dbReference>
<feature type="region of interest" description="Disordered" evidence="4">
    <location>
        <begin position="1194"/>
        <end position="1214"/>
    </location>
</feature>
<dbReference type="Pfam" id="PF13174">
    <property type="entry name" value="TPR_6"/>
    <property type="match status" value="2"/>
</dbReference>
<keyword evidence="1" id="KW-0677">Repeat</keyword>